<evidence type="ECO:0000256" key="4">
    <source>
        <dbReference type="ARBA" id="ARBA00023136"/>
    </source>
</evidence>
<dbReference type="PANTHER" id="PTHR30168">
    <property type="entry name" value="PUTATIVE MEMBRANE PROTEIN YPFJ"/>
    <property type="match status" value="1"/>
</dbReference>
<evidence type="ECO:0000256" key="3">
    <source>
        <dbReference type="ARBA" id="ARBA00022989"/>
    </source>
</evidence>
<keyword evidence="8" id="KW-1185">Reference proteome</keyword>
<name>A0ABV0JMU4_9CYAN</name>
<evidence type="ECO:0000256" key="1">
    <source>
        <dbReference type="ARBA" id="ARBA00004167"/>
    </source>
</evidence>
<gene>
    <name evidence="7" type="ORF">NDI37_09720</name>
</gene>
<reference evidence="7 8" key="1">
    <citation type="submission" date="2022-04" db="EMBL/GenBank/DDBJ databases">
        <title>Positive selection, recombination, and allopatry shape intraspecific diversity of widespread and dominant cyanobacteria.</title>
        <authorList>
            <person name="Wei J."/>
            <person name="Shu W."/>
            <person name="Hu C."/>
        </authorList>
    </citation>
    <scope>NUCLEOTIDE SEQUENCE [LARGE SCALE GENOMIC DNA]</scope>
    <source>
        <strain evidence="7 8">GB2-A5</strain>
    </source>
</reference>
<dbReference type="Proteomes" id="UP001442494">
    <property type="component" value="Unassembled WGS sequence"/>
</dbReference>
<feature type="compositionally biased region" description="Low complexity" evidence="5">
    <location>
        <begin position="58"/>
        <end position="70"/>
    </location>
</feature>
<sequence>MRWEFGRKSSNVEDRRGGGVSGPLVGGGIGTIVLAVIVALLGGDPGAVLQQGQEQVPSDRTSSQSPRTQSTAANDRMADFVSVVLADTEDTWGNLFRQNGENYVEPKLVLFSNSVQSACGSANSAVGPFYCPADQKVYIDLSFYQDLKYKLNAPGDFAQAYVIAHEVGHHVQNLMGISSKVRTLQRQASRAEANQLSVRLELQADCFAGIWAHHANRSRQILEAGDIEEALNAASSIGDDRLQSQSTGRVVPDSFTHGSSAQRVRWFKQGIQTGDPAQCNTFAAANP</sequence>
<keyword evidence="2 6" id="KW-0812">Transmembrane</keyword>
<accession>A0ABV0JMU4</accession>
<comment type="subcellular location">
    <subcellularLocation>
        <location evidence="1">Membrane</location>
        <topology evidence="1">Single-pass membrane protein</topology>
    </subcellularLocation>
</comment>
<protein>
    <submittedName>
        <fullName evidence="7">Neutral zinc metallopeptidase</fullName>
    </submittedName>
</protein>
<dbReference type="RefSeq" id="WP_190423487.1">
    <property type="nucleotide sequence ID" value="NZ_JAMPKK010000017.1"/>
</dbReference>
<keyword evidence="4 6" id="KW-0472">Membrane</keyword>
<organism evidence="7 8">
    <name type="scientific">Funiculus sociatus GB2-A5</name>
    <dbReference type="NCBI Taxonomy" id="2933946"/>
    <lineage>
        <taxon>Bacteria</taxon>
        <taxon>Bacillati</taxon>
        <taxon>Cyanobacteriota</taxon>
        <taxon>Cyanophyceae</taxon>
        <taxon>Coleofasciculales</taxon>
        <taxon>Coleofasciculaceae</taxon>
        <taxon>Funiculus</taxon>
    </lineage>
</organism>
<dbReference type="PANTHER" id="PTHR30168:SF0">
    <property type="entry name" value="INNER MEMBRANE PROTEIN"/>
    <property type="match status" value="1"/>
</dbReference>
<feature type="region of interest" description="Disordered" evidence="5">
    <location>
        <begin position="1"/>
        <end position="20"/>
    </location>
</feature>
<evidence type="ECO:0000313" key="7">
    <source>
        <dbReference type="EMBL" id="MEP0864746.1"/>
    </source>
</evidence>
<evidence type="ECO:0000256" key="6">
    <source>
        <dbReference type="SAM" id="Phobius"/>
    </source>
</evidence>
<evidence type="ECO:0000256" key="5">
    <source>
        <dbReference type="SAM" id="MobiDB-lite"/>
    </source>
</evidence>
<dbReference type="InterPro" id="IPR007343">
    <property type="entry name" value="Uncharacterised_pept_Zn_put"/>
</dbReference>
<feature type="transmembrane region" description="Helical" evidence="6">
    <location>
        <begin position="20"/>
        <end position="41"/>
    </location>
</feature>
<feature type="region of interest" description="Disordered" evidence="5">
    <location>
        <begin position="50"/>
        <end position="73"/>
    </location>
</feature>
<feature type="compositionally biased region" description="Basic and acidic residues" evidence="5">
    <location>
        <begin position="1"/>
        <end position="17"/>
    </location>
</feature>
<evidence type="ECO:0000313" key="8">
    <source>
        <dbReference type="Proteomes" id="UP001442494"/>
    </source>
</evidence>
<proteinExistence type="predicted"/>
<dbReference type="SUPFAM" id="SSF55486">
    <property type="entry name" value="Metalloproteases ('zincins'), catalytic domain"/>
    <property type="match status" value="1"/>
</dbReference>
<keyword evidence="3 6" id="KW-1133">Transmembrane helix</keyword>
<dbReference type="EMBL" id="JAMPKK010000017">
    <property type="protein sequence ID" value="MEP0864746.1"/>
    <property type="molecule type" value="Genomic_DNA"/>
</dbReference>
<evidence type="ECO:0000256" key="2">
    <source>
        <dbReference type="ARBA" id="ARBA00022692"/>
    </source>
</evidence>
<comment type="caution">
    <text evidence="7">The sequence shown here is derived from an EMBL/GenBank/DDBJ whole genome shotgun (WGS) entry which is preliminary data.</text>
</comment>
<dbReference type="Pfam" id="PF04228">
    <property type="entry name" value="Zn_peptidase"/>
    <property type="match status" value="1"/>
</dbReference>